<comment type="caution">
    <text evidence="3">The sequence shown here is derived from an EMBL/GenBank/DDBJ whole genome shotgun (WGS) entry which is preliminary data.</text>
</comment>
<proteinExistence type="predicted"/>
<dbReference type="PROSITE" id="PS50020">
    <property type="entry name" value="WW_DOMAIN_2"/>
    <property type="match status" value="1"/>
</dbReference>
<reference evidence="3 4" key="1">
    <citation type="journal article" date="2024" name="Science">
        <title>Giant polyketide synthase enzymes in the biosynthesis of giant marine polyether toxins.</title>
        <authorList>
            <person name="Fallon T.R."/>
            <person name="Shende V.V."/>
            <person name="Wierzbicki I.H."/>
            <person name="Pendleton A.L."/>
            <person name="Watervoot N.F."/>
            <person name="Auber R.P."/>
            <person name="Gonzalez D.J."/>
            <person name="Wisecaver J.H."/>
            <person name="Moore B.S."/>
        </authorList>
    </citation>
    <scope>NUCLEOTIDE SEQUENCE [LARGE SCALE GENOMIC DNA]</scope>
    <source>
        <strain evidence="3 4">12B1</strain>
    </source>
</reference>
<keyword evidence="4" id="KW-1185">Reference proteome</keyword>
<dbReference type="EMBL" id="JBGBPQ010000012">
    <property type="protein sequence ID" value="KAL1514505.1"/>
    <property type="molecule type" value="Genomic_DNA"/>
</dbReference>
<dbReference type="CDD" id="cd00201">
    <property type="entry name" value="WW"/>
    <property type="match status" value="1"/>
</dbReference>
<dbReference type="InterPro" id="IPR001202">
    <property type="entry name" value="WW_dom"/>
</dbReference>
<sequence>MAEELPPEWEAVTDAEGRTYWWNVRTNETTWKKPVLVVAKKEVAAGYVSSVRSEDSTFKKNSSTDHEIEAVRSRASVGDLTAKFGRGCSTSSSSNDVGKPTKPEELSGTSSAKSVAALKKLQEAKEYLAKTEEERKSSSSAVVAPVLEEKKGKPPPRREKGWPPKVDLYK</sequence>
<feature type="domain" description="WW" evidence="2">
    <location>
        <begin position="3"/>
        <end position="36"/>
    </location>
</feature>
<name>A0AB34J735_PRYPA</name>
<accession>A0AB34J735</accession>
<dbReference type="Pfam" id="PF00397">
    <property type="entry name" value="WW"/>
    <property type="match status" value="1"/>
</dbReference>
<dbReference type="Gene3D" id="2.20.70.10">
    <property type="match status" value="1"/>
</dbReference>
<dbReference type="Proteomes" id="UP001515480">
    <property type="component" value="Unassembled WGS sequence"/>
</dbReference>
<dbReference type="SMART" id="SM00456">
    <property type="entry name" value="WW"/>
    <property type="match status" value="1"/>
</dbReference>
<organism evidence="3 4">
    <name type="scientific">Prymnesium parvum</name>
    <name type="common">Toxic golden alga</name>
    <dbReference type="NCBI Taxonomy" id="97485"/>
    <lineage>
        <taxon>Eukaryota</taxon>
        <taxon>Haptista</taxon>
        <taxon>Haptophyta</taxon>
        <taxon>Prymnesiophyceae</taxon>
        <taxon>Prymnesiales</taxon>
        <taxon>Prymnesiaceae</taxon>
        <taxon>Prymnesium</taxon>
    </lineage>
</organism>
<evidence type="ECO:0000259" key="2">
    <source>
        <dbReference type="PROSITE" id="PS50020"/>
    </source>
</evidence>
<dbReference type="InterPro" id="IPR036020">
    <property type="entry name" value="WW_dom_sf"/>
</dbReference>
<dbReference type="PROSITE" id="PS01159">
    <property type="entry name" value="WW_DOMAIN_1"/>
    <property type="match status" value="1"/>
</dbReference>
<dbReference type="AlphaFoldDB" id="A0AB34J735"/>
<protein>
    <recommendedName>
        <fullName evidence="2">WW domain-containing protein</fullName>
    </recommendedName>
</protein>
<dbReference type="SUPFAM" id="SSF51045">
    <property type="entry name" value="WW domain"/>
    <property type="match status" value="1"/>
</dbReference>
<feature type="region of interest" description="Disordered" evidence="1">
    <location>
        <begin position="130"/>
        <end position="170"/>
    </location>
</feature>
<feature type="compositionally biased region" description="Basic and acidic residues" evidence="1">
    <location>
        <begin position="147"/>
        <end position="170"/>
    </location>
</feature>
<gene>
    <name evidence="3" type="ORF">AB1Y20_003604</name>
</gene>
<evidence type="ECO:0000313" key="4">
    <source>
        <dbReference type="Proteomes" id="UP001515480"/>
    </source>
</evidence>
<evidence type="ECO:0000313" key="3">
    <source>
        <dbReference type="EMBL" id="KAL1514505.1"/>
    </source>
</evidence>
<evidence type="ECO:0000256" key="1">
    <source>
        <dbReference type="SAM" id="MobiDB-lite"/>
    </source>
</evidence>
<feature type="region of interest" description="Disordered" evidence="1">
    <location>
        <begin position="85"/>
        <end position="113"/>
    </location>
</feature>